<protein>
    <submittedName>
        <fullName evidence="1">Uncharacterized protein</fullName>
    </submittedName>
</protein>
<dbReference type="RefSeq" id="WP_343897222.1">
    <property type="nucleotide sequence ID" value="NZ_BAAAFZ010000066.1"/>
</dbReference>
<evidence type="ECO:0000313" key="1">
    <source>
        <dbReference type="EMBL" id="GAA0598220.1"/>
    </source>
</evidence>
<sequence length="128" mass="13564">MLDDTSGASRRPSPFSWLHALGLHPSDLAGFGAEVRLAGRELRALHRDAAGRSTGWERVVAGPHGRTDGRTDGRLRYAHTEGGAKALFRSPPGRTYRLLVTDGALPAIAAAACDRRWSATCYAGVGGV</sequence>
<proteinExistence type="predicted"/>
<keyword evidence="2" id="KW-1185">Reference proteome</keyword>
<reference evidence="1 2" key="1">
    <citation type="journal article" date="2019" name="Int. J. Syst. Evol. Microbiol.">
        <title>The Global Catalogue of Microorganisms (GCM) 10K type strain sequencing project: providing services to taxonomists for standard genome sequencing and annotation.</title>
        <authorList>
            <consortium name="The Broad Institute Genomics Platform"/>
            <consortium name="The Broad Institute Genome Sequencing Center for Infectious Disease"/>
            <person name="Wu L."/>
            <person name="Ma J."/>
        </authorList>
    </citation>
    <scope>NUCLEOTIDE SEQUENCE [LARGE SCALE GENOMIC DNA]</scope>
    <source>
        <strain evidence="1 2">JCM 9933</strain>
    </source>
</reference>
<name>A0ABN1FUR1_9PROT</name>
<evidence type="ECO:0000313" key="2">
    <source>
        <dbReference type="Proteomes" id="UP001501588"/>
    </source>
</evidence>
<organism evidence="1 2">
    <name type="scientific">Craurococcus roseus</name>
    <dbReference type="NCBI Taxonomy" id="77585"/>
    <lineage>
        <taxon>Bacteria</taxon>
        <taxon>Pseudomonadati</taxon>
        <taxon>Pseudomonadota</taxon>
        <taxon>Alphaproteobacteria</taxon>
        <taxon>Acetobacterales</taxon>
        <taxon>Acetobacteraceae</taxon>
        <taxon>Craurococcus</taxon>
    </lineage>
</organism>
<dbReference type="EMBL" id="BAAAFZ010000066">
    <property type="protein sequence ID" value="GAA0598220.1"/>
    <property type="molecule type" value="Genomic_DNA"/>
</dbReference>
<accession>A0ABN1FUR1</accession>
<gene>
    <name evidence="1" type="ORF">GCM10009416_40520</name>
</gene>
<comment type="caution">
    <text evidence="1">The sequence shown here is derived from an EMBL/GenBank/DDBJ whole genome shotgun (WGS) entry which is preliminary data.</text>
</comment>
<dbReference type="Proteomes" id="UP001501588">
    <property type="component" value="Unassembled WGS sequence"/>
</dbReference>